<dbReference type="PROSITE" id="PS50043">
    <property type="entry name" value="HTH_LUXR_2"/>
    <property type="match status" value="1"/>
</dbReference>
<dbReference type="SMART" id="SM00448">
    <property type="entry name" value="REC"/>
    <property type="match status" value="1"/>
</dbReference>
<name>A0A841PY01_9BACI</name>
<comment type="caution">
    <text evidence="9">The sequence shown here is derived from an EMBL/GenBank/DDBJ whole genome shotgun (WGS) entry which is preliminary data.</text>
</comment>
<evidence type="ECO:0000259" key="7">
    <source>
        <dbReference type="PROSITE" id="PS50043"/>
    </source>
</evidence>
<dbReference type="AlphaFoldDB" id="A0A841PY01"/>
<dbReference type="EMBL" id="JACHGH010000001">
    <property type="protein sequence ID" value="MBB6451701.1"/>
    <property type="molecule type" value="Genomic_DNA"/>
</dbReference>
<evidence type="ECO:0000313" key="10">
    <source>
        <dbReference type="Proteomes" id="UP000581688"/>
    </source>
</evidence>
<gene>
    <name evidence="9" type="ORF">HNQ94_000122</name>
</gene>
<dbReference type="RefSeq" id="WP_174496322.1">
    <property type="nucleotide sequence ID" value="NZ_CADDWK010000007.1"/>
</dbReference>
<dbReference type="SUPFAM" id="SSF46894">
    <property type="entry name" value="C-terminal effector domain of the bipartite response regulators"/>
    <property type="match status" value="1"/>
</dbReference>
<evidence type="ECO:0000313" key="9">
    <source>
        <dbReference type="EMBL" id="MBB6451701.1"/>
    </source>
</evidence>
<dbReference type="PROSITE" id="PS50110">
    <property type="entry name" value="RESPONSE_REGULATORY"/>
    <property type="match status" value="1"/>
</dbReference>
<feature type="domain" description="HTH luxR-type" evidence="7">
    <location>
        <begin position="155"/>
        <end position="220"/>
    </location>
</feature>
<evidence type="ECO:0000256" key="3">
    <source>
        <dbReference type="ARBA" id="ARBA00023015"/>
    </source>
</evidence>
<dbReference type="CDD" id="cd06170">
    <property type="entry name" value="LuxR_C_like"/>
    <property type="match status" value="1"/>
</dbReference>
<dbReference type="GO" id="GO:0005737">
    <property type="term" value="C:cytoplasm"/>
    <property type="evidence" value="ECO:0007669"/>
    <property type="project" value="UniProtKB-SubCell"/>
</dbReference>
<keyword evidence="3" id="KW-0805">Transcription regulation</keyword>
<dbReference type="GO" id="GO:0003677">
    <property type="term" value="F:DNA binding"/>
    <property type="evidence" value="ECO:0007669"/>
    <property type="project" value="UniProtKB-KW"/>
</dbReference>
<dbReference type="Proteomes" id="UP000581688">
    <property type="component" value="Unassembled WGS sequence"/>
</dbReference>
<keyword evidence="5" id="KW-0804">Transcription</keyword>
<dbReference type="SMART" id="SM00421">
    <property type="entry name" value="HTH_LUXR"/>
    <property type="match status" value="1"/>
</dbReference>
<feature type="modified residue" description="4-aspartylphosphate" evidence="6">
    <location>
        <position position="55"/>
    </location>
</feature>
<feature type="domain" description="Response regulatory" evidence="8">
    <location>
        <begin position="5"/>
        <end position="120"/>
    </location>
</feature>
<accession>A0A841PY01</accession>
<dbReference type="CDD" id="cd17535">
    <property type="entry name" value="REC_NarL-like"/>
    <property type="match status" value="1"/>
</dbReference>
<dbReference type="Gene3D" id="3.40.50.2300">
    <property type="match status" value="1"/>
</dbReference>
<dbReference type="InterPro" id="IPR039420">
    <property type="entry name" value="WalR-like"/>
</dbReference>
<evidence type="ECO:0000256" key="6">
    <source>
        <dbReference type="PROSITE-ProRule" id="PRU00169"/>
    </source>
</evidence>
<dbReference type="SUPFAM" id="SSF52172">
    <property type="entry name" value="CheY-like"/>
    <property type="match status" value="1"/>
</dbReference>
<dbReference type="InterPro" id="IPR016032">
    <property type="entry name" value="Sig_transdc_resp-reg_C-effctor"/>
</dbReference>
<organism evidence="9 10">
    <name type="scientific">Salirhabdus euzebyi</name>
    <dbReference type="NCBI Taxonomy" id="394506"/>
    <lineage>
        <taxon>Bacteria</taxon>
        <taxon>Bacillati</taxon>
        <taxon>Bacillota</taxon>
        <taxon>Bacilli</taxon>
        <taxon>Bacillales</taxon>
        <taxon>Bacillaceae</taxon>
        <taxon>Salirhabdus</taxon>
    </lineage>
</organism>
<proteinExistence type="predicted"/>
<dbReference type="Pfam" id="PF00072">
    <property type="entry name" value="Response_reg"/>
    <property type="match status" value="1"/>
</dbReference>
<evidence type="ECO:0000259" key="8">
    <source>
        <dbReference type="PROSITE" id="PS50110"/>
    </source>
</evidence>
<keyword evidence="2 6" id="KW-0597">Phosphoprotein</keyword>
<evidence type="ECO:0000256" key="4">
    <source>
        <dbReference type="ARBA" id="ARBA00023125"/>
    </source>
</evidence>
<sequence>MDTIKVVIVDDHPGVIELLQNCIDFHADIEIIGTASNGLEATLLAECKPDIMLMDCQMPLLNGKEATKQIKRANPEISILMITAEANGDDVMEAIAYGASGFLLKEWGSEKIILAVKEAMQNRVIIPSHATASISKLFKQSQLNWDKLLNSPSLLEKFPIPLTEREMEIAFLLLKKYSNSKIAAELYLSLGTVKNYLTSLYKKLGVCTRKEAVQFLESLFELKTVV</sequence>
<dbReference type="InterPro" id="IPR058245">
    <property type="entry name" value="NreC/VraR/RcsB-like_REC"/>
</dbReference>
<keyword evidence="10" id="KW-1185">Reference proteome</keyword>
<protein>
    <submittedName>
        <fullName evidence="9">DNA-binding NarL/FixJ family response regulator</fullName>
    </submittedName>
</protein>
<keyword evidence="4 9" id="KW-0238">DNA-binding</keyword>
<reference evidence="9 10" key="1">
    <citation type="submission" date="2020-08" db="EMBL/GenBank/DDBJ databases">
        <title>Genomic Encyclopedia of Type Strains, Phase IV (KMG-IV): sequencing the most valuable type-strain genomes for metagenomic binning, comparative biology and taxonomic classification.</title>
        <authorList>
            <person name="Goeker M."/>
        </authorList>
    </citation>
    <scope>NUCLEOTIDE SEQUENCE [LARGE SCALE GENOMIC DNA]</scope>
    <source>
        <strain evidence="9 10">DSM 19612</strain>
    </source>
</reference>
<evidence type="ECO:0000256" key="2">
    <source>
        <dbReference type="ARBA" id="ARBA00022553"/>
    </source>
</evidence>
<dbReference type="PANTHER" id="PTHR43214:SF24">
    <property type="entry name" value="TRANSCRIPTIONAL REGULATORY PROTEIN NARL-RELATED"/>
    <property type="match status" value="1"/>
</dbReference>
<dbReference type="GO" id="GO:0000160">
    <property type="term" value="P:phosphorelay signal transduction system"/>
    <property type="evidence" value="ECO:0007669"/>
    <property type="project" value="InterPro"/>
</dbReference>
<dbReference type="GO" id="GO:0006355">
    <property type="term" value="P:regulation of DNA-templated transcription"/>
    <property type="evidence" value="ECO:0007669"/>
    <property type="project" value="InterPro"/>
</dbReference>
<evidence type="ECO:0000256" key="1">
    <source>
        <dbReference type="ARBA" id="ARBA00004496"/>
    </source>
</evidence>
<evidence type="ECO:0000256" key="5">
    <source>
        <dbReference type="ARBA" id="ARBA00023163"/>
    </source>
</evidence>
<dbReference type="PRINTS" id="PR00038">
    <property type="entry name" value="HTHLUXR"/>
</dbReference>
<dbReference type="InterPro" id="IPR000792">
    <property type="entry name" value="Tscrpt_reg_LuxR_C"/>
</dbReference>
<dbReference type="InterPro" id="IPR001789">
    <property type="entry name" value="Sig_transdc_resp-reg_receiver"/>
</dbReference>
<dbReference type="Pfam" id="PF00196">
    <property type="entry name" value="GerE"/>
    <property type="match status" value="1"/>
</dbReference>
<dbReference type="PANTHER" id="PTHR43214">
    <property type="entry name" value="TWO-COMPONENT RESPONSE REGULATOR"/>
    <property type="match status" value="1"/>
</dbReference>
<comment type="subcellular location">
    <subcellularLocation>
        <location evidence="1">Cytoplasm</location>
    </subcellularLocation>
</comment>
<dbReference type="InterPro" id="IPR011006">
    <property type="entry name" value="CheY-like_superfamily"/>
</dbReference>